<dbReference type="AlphaFoldDB" id="A0A8H2ZP97"/>
<evidence type="ECO:0000313" key="2">
    <source>
        <dbReference type="Proteomes" id="UP000624404"/>
    </source>
</evidence>
<accession>A0A8H2ZP97</accession>
<name>A0A8H2ZP97_9HELO</name>
<evidence type="ECO:0000313" key="1">
    <source>
        <dbReference type="EMBL" id="CAD6441765.1"/>
    </source>
</evidence>
<dbReference type="OrthoDB" id="3529119at2759"/>
<dbReference type="Proteomes" id="UP000624404">
    <property type="component" value="Unassembled WGS sequence"/>
</dbReference>
<reference evidence="1" key="1">
    <citation type="submission" date="2020-10" db="EMBL/GenBank/DDBJ databases">
        <authorList>
            <person name="Kusch S."/>
        </authorList>
    </citation>
    <scope>NUCLEOTIDE SEQUENCE</scope>
    <source>
        <strain evidence="1">SwB9</strain>
    </source>
</reference>
<proteinExistence type="predicted"/>
<organism evidence="1 2">
    <name type="scientific">Sclerotinia trifoliorum</name>
    <dbReference type="NCBI Taxonomy" id="28548"/>
    <lineage>
        <taxon>Eukaryota</taxon>
        <taxon>Fungi</taxon>
        <taxon>Dikarya</taxon>
        <taxon>Ascomycota</taxon>
        <taxon>Pezizomycotina</taxon>
        <taxon>Leotiomycetes</taxon>
        <taxon>Helotiales</taxon>
        <taxon>Sclerotiniaceae</taxon>
        <taxon>Sclerotinia</taxon>
    </lineage>
</organism>
<protein>
    <submittedName>
        <fullName evidence="1">49f9f20a-6dc3-4b81-9c66-830a9eec083b</fullName>
    </submittedName>
</protein>
<dbReference type="EMBL" id="CAJHIA010000007">
    <property type="protein sequence ID" value="CAD6441765.1"/>
    <property type="molecule type" value="Genomic_DNA"/>
</dbReference>
<gene>
    <name evidence="1" type="ORF">SCLTRI_LOCUS1554</name>
</gene>
<keyword evidence="2" id="KW-1185">Reference proteome</keyword>
<comment type="caution">
    <text evidence="1">The sequence shown here is derived from an EMBL/GenBank/DDBJ whole genome shotgun (WGS) entry which is preliminary data.</text>
</comment>
<sequence>MFPSCWPSLIPCRGIKKNMSCLIGLPCLCLTGKFHLRFWCSRALHILISPCHSKLELVPSHQTFSTVDTSTSLLLPTTTIIKYQLSTQLSNFEKRMETQTIEFTVEQLLDLHRYWITELFIMDKKSEEEIVNLLHHHKIDVTPSTLHSYLSNWNLLTPRKK</sequence>